<sequence length="223" mass="24548">MSAAPRPPALQVIADTETMRSADESPSRGNTDAADGIGDLRAQTVITQWDPEHQLVGALMHLSAVEAQPIVELVPATAIRRPMTRWAYEIISALAIQGRNPDPVIVLRTAEHQSPADDSTESALSTEKYATKNRAWRHHQLAIYLAEAYTEVITPTNAHAYAGEVLDTAYRRAFSNYGMRMQQLAQCGAERADLTEQFSIIRDDLAELWQRAEAAATPEPDQA</sequence>
<dbReference type="GO" id="GO:0005524">
    <property type="term" value="F:ATP binding"/>
    <property type="evidence" value="ECO:0007669"/>
    <property type="project" value="InterPro"/>
</dbReference>
<dbReference type="InterPro" id="IPR016136">
    <property type="entry name" value="DNA_helicase_N/primase_C"/>
</dbReference>
<dbReference type="GO" id="GO:0006260">
    <property type="term" value="P:DNA replication"/>
    <property type="evidence" value="ECO:0007669"/>
    <property type="project" value="InterPro"/>
</dbReference>
<evidence type="ECO:0000313" key="4">
    <source>
        <dbReference type="Proteomes" id="UP000192441"/>
    </source>
</evidence>
<dbReference type="Proteomes" id="UP000467379">
    <property type="component" value="Plasmid pJCM12687"/>
</dbReference>
<name>A0A7I7WFS6_9MYCO</name>
<dbReference type="Proteomes" id="UP000192441">
    <property type="component" value="Unassembled WGS sequence"/>
</dbReference>
<dbReference type="EMBL" id="MVHM01000039">
    <property type="protein sequence ID" value="ORA28805.1"/>
    <property type="molecule type" value="Genomic_DNA"/>
</dbReference>
<protein>
    <recommendedName>
        <fullName evidence="6">DNA helicase DnaB-like N-terminal domain-containing protein</fullName>
    </recommendedName>
</protein>
<dbReference type="GO" id="GO:0003678">
    <property type="term" value="F:DNA helicase activity"/>
    <property type="evidence" value="ECO:0007669"/>
    <property type="project" value="InterPro"/>
</dbReference>
<feature type="compositionally biased region" description="Basic and acidic residues" evidence="1">
    <location>
        <begin position="17"/>
        <end position="26"/>
    </location>
</feature>
<dbReference type="OrthoDB" id="4729843at2"/>
<keyword evidence="2" id="KW-0614">Plasmid</keyword>
<evidence type="ECO:0000313" key="3">
    <source>
        <dbReference type="EMBL" id="ORA28805.1"/>
    </source>
</evidence>
<reference evidence="2 5" key="2">
    <citation type="journal article" date="2019" name="Emerg. Microbes Infect.">
        <title>Comprehensive subspecies identification of 175 nontuberculous mycobacteria species based on 7547 genomic profiles.</title>
        <authorList>
            <person name="Matsumoto Y."/>
            <person name="Kinjo T."/>
            <person name="Motooka D."/>
            <person name="Nabeya D."/>
            <person name="Jung N."/>
            <person name="Uechi K."/>
            <person name="Horii T."/>
            <person name="Iida T."/>
            <person name="Fujita J."/>
            <person name="Nakamura S."/>
        </authorList>
    </citation>
    <scope>NUCLEOTIDE SEQUENCE [LARGE SCALE GENOMIC DNA]</scope>
    <source>
        <strain evidence="2 5">JCM 12687</strain>
        <plasmid evidence="2">pJCM12687</plasmid>
    </source>
</reference>
<evidence type="ECO:0000313" key="2">
    <source>
        <dbReference type="EMBL" id="BBZ15353.1"/>
    </source>
</evidence>
<accession>A0A7I7WFS6</accession>
<evidence type="ECO:0000256" key="1">
    <source>
        <dbReference type="SAM" id="MobiDB-lite"/>
    </source>
</evidence>
<keyword evidence="5" id="KW-1185">Reference proteome</keyword>
<dbReference type="Gene3D" id="1.10.860.10">
    <property type="entry name" value="DNAb Helicase, Chain A"/>
    <property type="match status" value="1"/>
</dbReference>
<feature type="region of interest" description="Disordered" evidence="1">
    <location>
        <begin position="1"/>
        <end position="35"/>
    </location>
</feature>
<organism evidence="3 4">
    <name type="scientific">Mycobacterium branderi</name>
    <dbReference type="NCBI Taxonomy" id="43348"/>
    <lineage>
        <taxon>Bacteria</taxon>
        <taxon>Bacillati</taxon>
        <taxon>Actinomycetota</taxon>
        <taxon>Actinomycetes</taxon>
        <taxon>Mycobacteriales</taxon>
        <taxon>Mycobacteriaceae</taxon>
        <taxon>Mycobacterium</taxon>
    </lineage>
</organism>
<dbReference type="EMBL" id="AP022607">
    <property type="protein sequence ID" value="BBZ15353.1"/>
    <property type="molecule type" value="Genomic_DNA"/>
</dbReference>
<dbReference type="InterPro" id="IPR036185">
    <property type="entry name" value="DNA_heli_DnaB-like_N_sf"/>
</dbReference>
<gene>
    <name evidence="3" type="ORF">BST20_28480</name>
    <name evidence="2" type="ORF">MBRA_55480</name>
</gene>
<dbReference type="SUPFAM" id="SSF48024">
    <property type="entry name" value="N-terminal domain of DnaB helicase"/>
    <property type="match status" value="1"/>
</dbReference>
<proteinExistence type="predicted"/>
<evidence type="ECO:0000313" key="5">
    <source>
        <dbReference type="Proteomes" id="UP000467379"/>
    </source>
</evidence>
<dbReference type="AlphaFoldDB" id="A0A7I7WFS6"/>
<reference evidence="2" key="3">
    <citation type="submission" date="2020-02" db="EMBL/GenBank/DDBJ databases">
        <authorList>
            <person name="Matsumoto Y."/>
            <person name="Kinjo T."/>
            <person name="Motooka D."/>
            <person name="Nabeya D."/>
            <person name="Jung N."/>
            <person name="Uechi K."/>
            <person name="Horii T."/>
            <person name="Iida T."/>
            <person name="Fujita J."/>
            <person name="Nakamura S."/>
        </authorList>
    </citation>
    <scope>NUCLEOTIDE SEQUENCE</scope>
    <source>
        <strain evidence="2">JCM 12687</strain>
        <plasmid evidence="2">pJCM12687</plasmid>
    </source>
</reference>
<evidence type="ECO:0008006" key="6">
    <source>
        <dbReference type="Google" id="ProtNLM"/>
    </source>
</evidence>
<reference evidence="3 4" key="1">
    <citation type="submission" date="2016-12" db="EMBL/GenBank/DDBJ databases">
        <title>The new phylogeny of genus Mycobacterium.</title>
        <authorList>
            <person name="Tortoli E."/>
            <person name="Trovato A."/>
            <person name="Cirillo D.M."/>
        </authorList>
    </citation>
    <scope>NUCLEOTIDE SEQUENCE [LARGE SCALE GENOMIC DNA]</scope>
    <source>
        <strain evidence="3 4">DSM 44624</strain>
    </source>
</reference>
<dbReference type="RefSeq" id="WP_139799776.1">
    <property type="nucleotide sequence ID" value="NZ_AP022607.1"/>
</dbReference>
<geneLocation type="plasmid" evidence="2 5">
    <name>pJCM12687</name>
</geneLocation>